<dbReference type="PANTHER" id="PTHR44591">
    <property type="entry name" value="STRESS RESPONSE REGULATOR PROTEIN 1"/>
    <property type="match status" value="1"/>
</dbReference>
<organism evidence="5 6">
    <name type="scientific">Thiosulfatimonas sediminis</name>
    <dbReference type="NCBI Taxonomy" id="2675054"/>
    <lineage>
        <taxon>Bacteria</taxon>
        <taxon>Pseudomonadati</taxon>
        <taxon>Pseudomonadota</taxon>
        <taxon>Gammaproteobacteria</taxon>
        <taxon>Thiotrichales</taxon>
        <taxon>Piscirickettsiaceae</taxon>
        <taxon>Thiosulfatimonas</taxon>
    </lineage>
</organism>
<dbReference type="PANTHER" id="PTHR44591:SF3">
    <property type="entry name" value="RESPONSE REGULATORY DOMAIN-CONTAINING PROTEIN"/>
    <property type="match status" value="1"/>
</dbReference>
<evidence type="ECO:0000313" key="6">
    <source>
        <dbReference type="Proteomes" id="UP000501726"/>
    </source>
</evidence>
<dbReference type="InterPro" id="IPR050595">
    <property type="entry name" value="Bact_response_regulator"/>
</dbReference>
<dbReference type="KEGG" id="tse:THMIRHAS_12230"/>
<accession>A0A6F8PV47</accession>
<feature type="domain" description="Response regulatory" evidence="4">
    <location>
        <begin position="6"/>
        <end position="121"/>
    </location>
</feature>
<keyword evidence="6" id="KW-1185">Reference proteome</keyword>
<dbReference type="PROSITE" id="PS50110">
    <property type="entry name" value="RESPONSE_REGULATORY"/>
    <property type="match status" value="1"/>
</dbReference>
<dbReference type="SUPFAM" id="SSF52172">
    <property type="entry name" value="CheY-like"/>
    <property type="match status" value="1"/>
</dbReference>
<dbReference type="SMART" id="SM00448">
    <property type="entry name" value="REC"/>
    <property type="match status" value="1"/>
</dbReference>
<sequence>MKNKKTILVIDDDEVMLEVLKSKLEDDFDVILSLSAESALEVLENTVPDMIVLDISMPEMDGFTLCRILKHNPELSHIPVMFMTASEEAYSMIRAFQVGGVDFMVKPVNPVELEVRITLHIAHAEEKVALIEQNIEQREEIEFLYKELSKNDKLMRDTSKGQNQSFVDKANFQQRMNETTEKNQQALMKLNDLIRKQEALIEATKKTMRM</sequence>
<dbReference type="Gene3D" id="3.40.50.2300">
    <property type="match status" value="1"/>
</dbReference>
<dbReference type="InterPro" id="IPR011006">
    <property type="entry name" value="CheY-like_superfamily"/>
</dbReference>
<dbReference type="RefSeq" id="WP_173271922.1">
    <property type="nucleotide sequence ID" value="NZ_AP021889.1"/>
</dbReference>
<dbReference type="InterPro" id="IPR001789">
    <property type="entry name" value="Sig_transdc_resp-reg_receiver"/>
</dbReference>
<name>A0A6F8PV47_9GAMM</name>
<evidence type="ECO:0000256" key="1">
    <source>
        <dbReference type="ARBA" id="ARBA00022553"/>
    </source>
</evidence>
<evidence type="ECO:0000256" key="3">
    <source>
        <dbReference type="SAM" id="Coils"/>
    </source>
</evidence>
<evidence type="ECO:0000259" key="4">
    <source>
        <dbReference type="PROSITE" id="PS50110"/>
    </source>
</evidence>
<gene>
    <name evidence="5" type="ORF">THMIRHAS_12230</name>
</gene>
<evidence type="ECO:0000256" key="2">
    <source>
        <dbReference type="PROSITE-ProRule" id="PRU00169"/>
    </source>
</evidence>
<keyword evidence="3" id="KW-0175">Coiled coil</keyword>
<feature type="coiled-coil region" evidence="3">
    <location>
        <begin position="169"/>
        <end position="207"/>
    </location>
</feature>
<dbReference type="GO" id="GO:0000160">
    <property type="term" value="P:phosphorelay signal transduction system"/>
    <property type="evidence" value="ECO:0007669"/>
    <property type="project" value="InterPro"/>
</dbReference>
<evidence type="ECO:0000313" key="5">
    <source>
        <dbReference type="EMBL" id="BBP45850.1"/>
    </source>
</evidence>
<feature type="modified residue" description="4-aspartylphosphate" evidence="2">
    <location>
        <position position="54"/>
    </location>
</feature>
<keyword evidence="1 2" id="KW-0597">Phosphoprotein</keyword>
<dbReference type="Proteomes" id="UP000501726">
    <property type="component" value="Chromosome"/>
</dbReference>
<dbReference type="Pfam" id="PF00072">
    <property type="entry name" value="Response_reg"/>
    <property type="match status" value="1"/>
</dbReference>
<proteinExistence type="predicted"/>
<reference evidence="6" key="1">
    <citation type="submission" date="2019-11" db="EMBL/GenBank/DDBJ databases">
        <title>Isolation and characterization of two novel species in the genus Thiomicrorhabdus.</title>
        <authorList>
            <person name="Mochizuki J."/>
            <person name="Kojima H."/>
            <person name="Fukui M."/>
        </authorList>
    </citation>
    <scope>NUCLEOTIDE SEQUENCE [LARGE SCALE GENOMIC DNA]</scope>
    <source>
        <strain evidence="6">aks77</strain>
    </source>
</reference>
<dbReference type="AlphaFoldDB" id="A0A6F8PV47"/>
<dbReference type="EMBL" id="AP021889">
    <property type="protein sequence ID" value="BBP45850.1"/>
    <property type="molecule type" value="Genomic_DNA"/>
</dbReference>
<protein>
    <recommendedName>
        <fullName evidence="4">Response regulatory domain-containing protein</fullName>
    </recommendedName>
</protein>